<evidence type="ECO:0000256" key="3">
    <source>
        <dbReference type="ARBA" id="ARBA00023125"/>
    </source>
</evidence>
<sequence length="301" mass="32675">MDRKNSTRLPPLNSLRVFDAVAQQLNFRLAAEQLNVTQGAVAQQIRKLEDDLGVRLFVREAHGVALTDAGRAYLPNIRRAFELIGDATASLRATPARLTISVTPTFAAKWLLSRLPGFVAANPLIDLRILATEQLSSFHADGVDLAIRQGRPPFGPGLEVDFLFPQELIAVCSPSLLAALDAPLTPASLSGQVLLEDSHSLWPAFFEQALGQPHVVGSKRLQFNQTSLAIDAAIAGQGIALASRFLLQAELASGRLVQPFAAELRGNLDFYVVVPRKQRHPEPTEAVRDWLLGEGGQKRSA</sequence>
<organism evidence="6 7">
    <name type="scientific">Pseudomonas benzenivorans</name>
    <dbReference type="NCBI Taxonomy" id="556533"/>
    <lineage>
        <taxon>Bacteria</taxon>
        <taxon>Pseudomonadati</taxon>
        <taxon>Pseudomonadota</taxon>
        <taxon>Gammaproteobacteria</taxon>
        <taxon>Pseudomonadales</taxon>
        <taxon>Pseudomonadaceae</taxon>
        <taxon>Pseudomonas</taxon>
    </lineage>
</organism>
<evidence type="ECO:0000256" key="2">
    <source>
        <dbReference type="ARBA" id="ARBA00023015"/>
    </source>
</evidence>
<evidence type="ECO:0000256" key="1">
    <source>
        <dbReference type="ARBA" id="ARBA00009437"/>
    </source>
</evidence>
<dbReference type="CDD" id="cd08432">
    <property type="entry name" value="PBP2_GcdR_TrpI_HvrB_AmpR_like"/>
    <property type="match status" value="1"/>
</dbReference>
<accession>A0ABY5H9L6</accession>
<dbReference type="EMBL" id="CP073346">
    <property type="protein sequence ID" value="UTW08087.1"/>
    <property type="molecule type" value="Genomic_DNA"/>
</dbReference>
<dbReference type="PROSITE" id="PS50931">
    <property type="entry name" value="HTH_LYSR"/>
    <property type="match status" value="1"/>
</dbReference>
<keyword evidence="7" id="KW-1185">Reference proteome</keyword>
<keyword evidence="3" id="KW-0238">DNA-binding</keyword>
<dbReference type="Pfam" id="PF03466">
    <property type="entry name" value="LysR_substrate"/>
    <property type="match status" value="1"/>
</dbReference>
<evidence type="ECO:0000313" key="6">
    <source>
        <dbReference type="EMBL" id="UTW08087.1"/>
    </source>
</evidence>
<dbReference type="InterPro" id="IPR058163">
    <property type="entry name" value="LysR-type_TF_proteobact-type"/>
</dbReference>
<dbReference type="InterPro" id="IPR005119">
    <property type="entry name" value="LysR_subst-bd"/>
</dbReference>
<dbReference type="InterPro" id="IPR036390">
    <property type="entry name" value="WH_DNA-bd_sf"/>
</dbReference>
<evidence type="ECO:0000256" key="4">
    <source>
        <dbReference type="ARBA" id="ARBA00023163"/>
    </source>
</evidence>
<comment type="similarity">
    <text evidence="1">Belongs to the LysR transcriptional regulatory family.</text>
</comment>
<dbReference type="InterPro" id="IPR036388">
    <property type="entry name" value="WH-like_DNA-bd_sf"/>
</dbReference>
<dbReference type="Proteomes" id="UP001059672">
    <property type="component" value="Chromosome"/>
</dbReference>
<dbReference type="SUPFAM" id="SSF46785">
    <property type="entry name" value="Winged helix' DNA-binding domain"/>
    <property type="match status" value="1"/>
</dbReference>
<dbReference type="Gene3D" id="1.10.10.10">
    <property type="entry name" value="Winged helix-like DNA-binding domain superfamily/Winged helix DNA-binding domain"/>
    <property type="match status" value="1"/>
</dbReference>
<dbReference type="PANTHER" id="PTHR30537">
    <property type="entry name" value="HTH-TYPE TRANSCRIPTIONAL REGULATOR"/>
    <property type="match status" value="1"/>
</dbReference>
<evidence type="ECO:0000259" key="5">
    <source>
        <dbReference type="PROSITE" id="PS50931"/>
    </source>
</evidence>
<evidence type="ECO:0000313" key="7">
    <source>
        <dbReference type="Proteomes" id="UP001059672"/>
    </source>
</evidence>
<protein>
    <submittedName>
        <fullName evidence="6">LysR family transcriptional regulator</fullName>
    </submittedName>
</protein>
<reference evidence="6" key="1">
    <citation type="submission" date="2021-04" db="EMBL/GenBank/DDBJ databases">
        <title>Oceanospirillales bacteria with DddD are important DMSP degraders in coastal seawater.</title>
        <authorList>
            <person name="Liu J."/>
        </authorList>
    </citation>
    <scope>NUCLEOTIDE SEQUENCE</scope>
    <source>
        <strain evidence="6">D13-4</strain>
    </source>
</reference>
<dbReference type="InterPro" id="IPR000847">
    <property type="entry name" value="LysR_HTH_N"/>
</dbReference>
<keyword evidence="2" id="KW-0805">Transcription regulation</keyword>
<dbReference type="PANTHER" id="PTHR30537:SF26">
    <property type="entry name" value="GLYCINE CLEAVAGE SYSTEM TRANSCRIPTIONAL ACTIVATOR"/>
    <property type="match status" value="1"/>
</dbReference>
<name>A0ABY5H9L6_9PSED</name>
<dbReference type="RefSeq" id="WP_255838688.1">
    <property type="nucleotide sequence ID" value="NZ_CP073346.1"/>
</dbReference>
<dbReference type="SUPFAM" id="SSF53850">
    <property type="entry name" value="Periplasmic binding protein-like II"/>
    <property type="match status" value="1"/>
</dbReference>
<gene>
    <name evidence="6" type="ORF">KDW96_01765</name>
</gene>
<feature type="domain" description="HTH lysR-type" evidence="5">
    <location>
        <begin position="10"/>
        <end position="67"/>
    </location>
</feature>
<dbReference type="PRINTS" id="PR00039">
    <property type="entry name" value="HTHLYSR"/>
</dbReference>
<dbReference type="Gene3D" id="3.40.190.10">
    <property type="entry name" value="Periplasmic binding protein-like II"/>
    <property type="match status" value="2"/>
</dbReference>
<proteinExistence type="inferred from homology"/>
<keyword evidence="4" id="KW-0804">Transcription</keyword>
<dbReference type="Pfam" id="PF00126">
    <property type="entry name" value="HTH_1"/>
    <property type="match status" value="1"/>
</dbReference>